<dbReference type="Gene3D" id="3.30.470.160">
    <property type="entry name" value="Inositol polyphosphate kinase"/>
    <property type="match status" value="1"/>
</dbReference>
<comment type="caution">
    <text evidence="10">The sequence shown here is derived from an EMBL/GenBank/DDBJ whole genome shotgun (WGS) entry which is preliminary data.</text>
</comment>
<evidence type="ECO:0000256" key="3">
    <source>
        <dbReference type="ARBA" id="ARBA00022741"/>
    </source>
</evidence>
<sequence>MNASNEVKTNRSVLAGDESEETASPLPTGLEPLPNQVAGHKYGEKGSKNYLLKERNTGFVLKQIGDKRGLRESQFYENLFANNCCPKLMNLRQFVPLYRGRVTMNGSQFIALDDICASFRCPCVMDVKIGAVTYDHEASAEKIEKESSKYPPAREIGFRILGIRVSIHLIIKF</sequence>
<comment type="catalytic activity">
    <reaction evidence="6">
        <text>1D-myo-inositol 1,4,5-trisphosphate + 2 ATP = 1D-myo-inositol 1,3,4,5,6-pentakisphosphate + 2 ADP + 2 H(+)</text>
        <dbReference type="Rhea" id="RHEA:32359"/>
        <dbReference type="ChEBI" id="CHEBI:15378"/>
        <dbReference type="ChEBI" id="CHEBI:30616"/>
        <dbReference type="ChEBI" id="CHEBI:57733"/>
        <dbReference type="ChEBI" id="CHEBI:203600"/>
        <dbReference type="ChEBI" id="CHEBI:456216"/>
        <dbReference type="EC" id="2.7.1.151"/>
    </reaction>
</comment>
<dbReference type="OrthoDB" id="5958943at2759"/>
<evidence type="ECO:0000256" key="5">
    <source>
        <dbReference type="ARBA" id="ARBA00022840"/>
    </source>
</evidence>
<evidence type="ECO:0000313" key="11">
    <source>
        <dbReference type="Proteomes" id="UP000288716"/>
    </source>
</evidence>
<dbReference type="EMBL" id="NCKV01006219">
    <property type="protein sequence ID" value="RWS23570.1"/>
    <property type="molecule type" value="Genomic_DNA"/>
</dbReference>
<feature type="compositionally biased region" description="Polar residues" evidence="9">
    <location>
        <begin position="1"/>
        <end position="12"/>
    </location>
</feature>
<evidence type="ECO:0000256" key="4">
    <source>
        <dbReference type="ARBA" id="ARBA00022777"/>
    </source>
</evidence>
<keyword evidence="5" id="KW-0067">ATP-binding</keyword>
<evidence type="ECO:0000256" key="7">
    <source>
        <dbReference type="ARBA" id="ARBA00036525"/>
    </source>
</evidence>
<dbReference type="EC" id="2.7.-.-" evidence="8"/>
<evidence type="ECO:0000256" key="2">
    <source>
        <dbReference type="ARBA" id="ARBA00022679"/>
    </source>
</evidence>
<dbReference type="GO" id="GO:0005737">
    <property type="term" value="C:cytoplasm"/>
    <property type="evidence" value="ECO:0007669"/>
    <property type="project" value="TreeGrafter"/>
</dbReference>
<dbReference type="GO" id="GO:0005634">
    <property type="term" value="C:nucleus"/>
    <property type="evidence" value="ECO:0007669"/>
    <property type="project" value="TreeGrafter"/>
</dbReference>
<dbReference type="STRING" id="299467.A0A443S7Q7"/>
<dbReference type="PANTHER" id="PTHR12400">
    <property type="entry name" value="INOSITOL POLYPHOSPHATE KINASE"/>
    <property type="match status" value="1"/>
</dbReference>
<evidence type="ECO:0000313" key="10">
    <source>
        <dbReference type="EMBL" id="RWS23570.1"/>
    </source>
</evidence>
<organism evidence="10 11">
    <name type="scientific">Leptotrombidium deliense</name>
    <dbReference type="NCBI Taxonomy" id="299467"/>
    <lineage>
        <taxon>Eukaryota</taxon>
        <taxon>Metazoa</taxon>
        <taxon>Ecdysozoa</taxon>
        <taxon>Arthropoda</taxon>
        <taxon>Chelicerata</taxon>
        <taxon>Arachnida</taxon>
        <taxon>Acari</taxon>
        <taxon>Acariformes</taxon>
        <taxon>Trombidiformes</taxon>
        <taxon>Prostigmata</taxon>
        <taxon>Anystina</taxon>
        <taxon>Parasitengona</taxon>
        <taxon>Trombiculoidea</taxon>
        <taxon>Trombiculidae</taxon>
        <taxon>Leptotrombidium</taxon>
    </lineage>
</organism>
<proteinExistence type="inferred from homology"/>
<dbReference type="InterPro" id="IPR005522">
    <property type="entry name" value="IPK"/>
</dbReference>
<dbReference type="GO" id="GO:0005524">
    <property type="term" value="F:ATP binding"/>
    <property type="evidence" value="ECO:0007669"/>
    <property type="project" value="UniProtKB-KW"/>
</dbReference>
<dbReference type="InterPro" id="IPR038286">
    <property type="entry name" value="IPK_sf"/>
</dbReference>
<dbReference type="AlphaFoldDB" id="A0A443S7Q7"/>
<name>A0A443S7Q7_9ACAR</name>
<dbReference type="Proteomes" id="UP000288716">
    <property type="component" value="Unassembled WGS sequence"/>
</dbReference>
<evidence type="ECO:0000256" key="6">
    <source>
        <dbReference type="ARBA" id="ARBA00036164"/>
    </source>
</evidence>
<dbReference type="GO" id="GO:0047326">
    <property type="term" value="F:inositol-1,3,4,6-tetrakisphosphate 5-kinase activity"/>
    <property type="evidence" value="ECO:0007669"/>
    <property type="project" value="RHEA"/>
</dbReference>
<dbReference type="GO" id="GO:0008440">
    <property type="term" value="F:inositol-1,4,5-trisphosphate 3-kinase activity"/>
    <property type="evidence" value="ECO:0007669"/>
    <property type="project" value="TreeGrafter"/>
</dbReference>
<evidence type="ECO:0000256" key="1">
    <source>
        <dbReference type="ARBA" id="ARBA00007374"/>
    </source>
</evidence>
<dbReference type="GO" id="GO:0032958">
    <property type="term" value="P:inositol phosphate biosynthetic process"/>
    <property type="evidence" value="ECO:0007669"/>
    <property type="project" value="InterPro"/>
</dbReference>
<feature type="region of interest" description="Disordered" evidence="9">
    <location>
        <begin position="1"/>
        <end position="35"/>
    </location>
</feature>
<keyword evidence="11" id="KW-1185">Reference proteome</keyword>
<protein>
    <recommendedName>
        <fullName evidence="8">Kinase</fullName>
        <ecNumber evidence="8">2.7.-.-</ecNumber>
    </recommendedName>
</protein>
<evidence type="ECO:0000256" key="9">
    <source>
        <dbReference type="SAM" id="MobiDB-lite"/>
    </source>
</evidence>
<evidence type="ECO:0000256" key="8">
    <source>
        <dbReference type="RuleBase" id="RU363090"/>
    </source>
</evidence>
<accession>A0A443S7Q7</accession>
<dbReference type="VEuPathDB" id="VectorBase:LDEU008471"/>
<dbReference type="PANTHER" id="PTHR12400:SF51">
    <property type="entry name" value="INOSITOL POLYPHOSPHATE MULTIKINASE"/>
    <property type="match status" value="1"/>
</dbReference>
<comment type="similarity">
    <text evidence="1 8">Belongs to the inositol phosphokinase (IPK) family.</text>
</comment>
<keyword evidence="3" id="KW-0547">Nucleotide-binding</keyword>
<comment type="catalytic activity">
    <reaction evidence="7">
        <text>1D-myo-inositol 1,3,4,6-tetrakisphosphate + ATP = 1D-myo-inositol 1,3,4,5,6-pentakisphosphate + ADP + H(+)</text>
        <dbReference type="Rhea" id="RHEA:12717"/>
        <dbReference type="ChEBI" id="CHEBI:15378"/>
        <dbReference type="ChEBI" id="CHEBI:30616"/>
        <dbReference type="ChEBI" id="CHEBI:57660"/>
        <dbReference type="ChEBI" id="CHEBI:57733"/>
        <dbReference type="ChEBI" id="CHEBI:456216"/>
        <dbReference type="EC" id="2.7.1.140"/>
    </reaction>
</comment>
<dbReference type="Pfam" id="PF03770">
    <property type="entry name" value="IPK"/>
    <property type="match status" value="1"/>
</dbReference>
<keyword evidence="4 8" id="KW-0418">Kinase</keyword>
<keyword evidence="2 8" id="KW-0808">Transferase</keyword>
<reference evidence="10 11" key="1">
    <citation type="journal article" date="2018" name="Gigascience">
        <title>Genomes of trombidid mites reveal novel predicted allergens and laterally-transferred genes associated with secondary metabolism.</title>
        <authorList>
            <person name="Dong X."/>
            <person name="Chaisiri K."/>
            <person name="Xia D."/>
            <person name="Armstrong S.D."/>
            <person name="Fang Y."/>
            <person name="Donnelly M.J."/>
            <person name="Kadowaki T."/>
            <person name="McGarry J.W."/>
            <person name="Darby A.C."/>
            <person name="Makepeace B.L."/>
        </authorList>
    </citation>
    <scope>NUCLEOTIDE SEQUENCE [LARGE SCALE GENOMIC DNA]</scope>
    <source>
        <strain evidence="10">UoL-UT</strain>
    </source>
</reference>
<gene>
    <name evidence="10" type="ORF">B4U80_04666</name>
</gene>
<dbReference type="SUPFAM" id="SSF56104">
    <property type="entry name" value="SAICAR synthase-like"/>
    <property type="match status" value="1"/>
</dbReference>